<dbReference type="Pfam" id="PF08699">
    <property type="entry name" value="ArgoL1"/>
    <property type="match status" value="1"/>
</dbReference>
<reference evidence="2 3" key="1">
    <citation type="submission" date="2021-06" db="EMBL/GenBank/DDBJ databases">
        <authorList>
            <person name="Palmer J.M."/>
        </authorList>
    </citation>
    <scope>NUCLEOTIDE SEQUENCE [LARGE SCALE GENOMIC DNA]</scope>
    <source>
        <strain evidence="2 3">GA_2019</strain>
        <tissue evidence="2">Muscle</tissue>
    </source>
</reference>
<dbReference type="InterPro" id="IPR036085">
    <property type="entry name" value="PAZ_dom_sf"/>
</dbReference>
<sequence>TSGATIRLTANYFRILSRPQWVLYQYHVDYKPPMESRRLRSALLFQHAEILGSARSFDGAMLFLPQRLHSKVPIYDSIQLYWILRILNMQQIGRNYYNPSDPHEIRHHRLTVWPGYSSTILHYESSIMMCTDVSHKVLRSETVLDFMVNLRQQCGSQRYTEICAKELIGLIVLTK</sequence>
<protein>
    <submittedName>
        <fullName evidence="2">Piwi-like protein 1</fullName>
    </submittedName>
</protein>
<dbReference type="Pfam" id="PF23278">
    <property type="entry name" value="Piwi_N"/>
    <property type="match status" value="1"/>
</dbReference>
<dbReference type="EMBL" id="JAHRIO010060628">
    <property type="protein sequence ID" value="MEQ2178145.1"/>
    <property type="molecule type" value="Genomic_DNA"/>
</dbReference>
<dbReference type="Proteomes" id="UP001476798">
    <property type="component" value="Unassembled WGS sequence"/>
</dbReference>
<gene>
    <name evidence="2" type="primary">PIWIL1_1</name>
    <name evidence="2" type="ORF">GOODEAATRI_010953</name>
</gene>
<dbReference type="SUPFAM" id="SSF101690">
    <property type="entry name" value="PAZ domain"/>
    <property type="match status" value="1"/>
</dbReference>
<accession>A0ABV0P371</accession>
<evidence type="ECO:0000313" key="3">
    <source>
        <dbReference type="Proteomes" id="UP001476798"/>
    </source>
</evidence>
<evidence type="ECO:0000313" key="2">
    <source>
        <dbReference type="EMBL" id="MEQ2178145.1"/>
    </source>
</evidence>
<feature type="domain" description="Argonaute linker 1" evidence="1">
    <location>
        <begin position="92"/>
        <end position="138"/>
    </location>
</feature>
<dbReference type="InterPro" id="IPR014811">
    <property type="entry name" value="ArgoL1"/>
</dbReference>
<dbReference type="PANTHER" id="PTHR22891">
    <property type="entry name" value="EUKARYOTIC TRANSLATION INITIATION FACTOR 2C"/>
    <property type="match status" value="1"/>
</dbReference>
<name>A0ABV0P371_9TELE</name>
<comment type="caution">
    <text evidence="2">The sequence shown here is derived from an EMBL/GenBank/DDBJ whole genome shotgun (WGS) entry which is preliminary data.</text>
</comment>
<feature type="non-terminal residue" evidence="2">
    <location>
        <position position="1"/>
    </location>
</feature>
<keyword evidence="3" id="KW-1185">Reference proteome</keyword>
<evidence type="ECO:0000259" key="1">
    <source>
        <dbReference type="Pfam" id="PF08699"/>
    </source>
</evidence>
<organism evidence="2 3">
    <name type="scientific">Goodea atripinnis</name>
    <dbReference type="NCBI Taxonomy" id="208336"/>
    <lineage>
        <taxon>Eukaryota</taxon>
        <taxon>Metazoa</taxon>
        <taxon>Chordata</taxon>
        <taxon>Craniata</taxon>
        <taxon>Vertebrata</taxon>
        <taxon>Euteleostomi</taxon>
        <taxon>Actinopterygii</taxon>
        <taxon>Neopterygii</taxon>
        <taxon>Teleostei</taxon>
        <taxon>Neoteleostei</taxon>
        <taxon>Acanthomorphata</taxon>
        <taxon>Ovalentaria</taxon>
        <taxon>Atherinomorphae</taxon>
        <taxon>Cyprinodontiformes</taxon>
        <taxon>Goodeidae</taxon>
        <taxon>Goodea</taxon>
    </lineage>
</organism>
<proteinExistence type="predicted"/>